<dbReference type="SUPFAM" id="SSF52266">
    <property type="entry name" value="SGNH hydrolase"/>
    <property type="match status" value="1"/>
</dbReference>
<dbReference type="PROSITE" id="PS51257">
    <property type="entry name" value="PROKAR_LIPOPROTEIN"/>
    <property type="match status" value="1"/>
</dbReference>
<dbReference type="EMBL" id="ASQA01000042">
    <property type="protein sequence ID" value="ETT80911.1"/>
    <property type="molecule type" value="Genomic_DNA"/>
</dbReference>
<dbReference type="GO" id="GO:0004622">
    <property type="term" value="F:phosphatidylcholine lysophospholipase activity"/>
    <property type="evidence" value="ECO:0007669"/>
    <property type="project" value="TreeGrafter"/>
</dbReference>
<gene>
    <name evidence="3" type="ORF">C176_19389</name>
</gene>
<dbReference type="InterPro" id="IPR013830">
    <property type="entry name" value="SGNH_hydro"/>
</dbReference>
<evidence type="ECO:0000313" key="4">
    <source>
        <dbReference type="Proteomes" id="UP000019062"/>
    </source>
</evidence>
<dbReference type="Proteomes" id="UP000019062">
    <property type="component" value="Unassembled WGS sequence"/>
</dbReference>
<evidence type="ECO:0000256" key="1">
    <source>
        <dbReference type="SAM" id="SignalP"/>
    </source>
</evidence>
<dbReference type="PATRIC" id="fig|1227360.4.peg.3938"/>
<dbReference type="Pfam" id="PF13472">
    <property type="entry name" value="Lipase_GDSL_2"/>
    <property type="match status" value="1"/>
</dbReference>
<dbReference type="PANTHER" id="PTHR30383:SF27">
    <property type="entry name" value="SPORE GERMINATION LIPASE LIPC"/>
    <property type="match status" value="1"/>
</dbReference>
<sequence length="256" mass="29274">MKKLIIFMLALLLLSACSKEIKMPVIEEVIPKDIIYVALGDSLTEGVGDELNQQGYVGRLSDQMLGWEGVKYVEVENTAKKGRRSDQLVAQLESGKIDEQLKKADFISLTMGGNDLMKIVRRDLMNLNKEAFDSERIEFQKRYGKIMELIRKKNKSAPIILISVYNPLSIFTKEKSDLNTILYEWNTDIQDFAEADKNACFVNVEDLFDSNENMVYHTDFFHPNARGYDEMTDRIIGSIKSCGLKKLTNGEMDFKE</sequence>
<feature type="domain" description="SGNH hydrolase-type esterase" evidence="2">
    <location>
        <begin position="38"/>
        <end position="229"/>
    </location>
</feature>
<evidence type="ECO:0000259" key="2">
    <source>
        <dbReference type="Pfam" id="PF13472"/>
    </source>
</evidence>
<dbReference type="eggNOG" id="COG2755">
    <property type="taxonomic scope" value="Bacteria"/>
</dbReference>
<feature type="signal peptide" evidence="1">
    <location>
        <begin position="1"/>
        <end position="18"/>
    </location>
</feature>
<dbReference type="PANTHER" id="PTHR30383">
    <property type="entry name" value="THIOESTERASE 1/PROTEASE 1/LYSOPHOSPHOLIPASE L1"/>
    <property type="match status" value="1"/>
</dbReference>
<name>W4EM99_9BACL</name>
<reference evidence="3 4" key="1">
    <citation type="journal article" date="2014" name="BMC Genomics">
        <title>Genomic comparison of sporeforming bacilli isolated from milk.</title>
        <authorList>
            <person name="Moreno Switt A.I."/>
            <person name="Andrus A.D."/>
            <person name="Ranieri M.L."/>
            <person name="Orsi R.H."/>
            <person name="Ivy R."/>
            <person name="den Bakker H.C."/>
            <person name="Martin N.H."/>
            <person name="Wiedmann M."/>
            <person name="Boor K.J."/>
        </authorList>
    </citation>
    <scope>NUCLEOTIDE SEQUENCE [LARGE SCALE GENOMIC DNA]</scope>
    <source>
        <strain evidence="3 4">FSL R5-213</strain>
    </source>
</reference>
<proteinExistence type="predicted"/>
<accession>W4EM99</accession>
<dbReference type="InterPro" id="IPR051532">
    <property type="entry name" value="Ester_Hydrolysis_Enzymes"/>
</dbReference>
<dbReference type="InterPro" id="IPR036514">
    <property type="entry name" value="SGNH_hydro_sf"/>
</dbReference>
<feature type="chain" id="PRO_5039646193" description="SGNH hydrolase-type esterase domain-containing protein" evidence="1">
    <location>
        <begin position="19"/>
        <end position="256"/>
    </location>
</feature>
<dbReference type="AlphaFoldDB" id="W4EM99"/>
<organism evidence="3 4">
    <name type="scientific">Viridibacillus arenosi FSL R5-213</name>
    <dbReference type="NCBI Taxonomy" id="1227360"/>
    <lineage>
        <taxon>Bacteria</taxon>
        <taxon>Bacillati</taxon>
        <taxon>Bacillota</taxon>
        <taxon>Bacilli</taxon>
        <taxon>Bacillales</taxon>
        <taxon>Caryophanaceae</taxon>
        <taxon>Viridibacillus</taxon>
    </lineage>
</organism>
<protein>
    <recommendedName>
        <fullName evidence="2">SGNH hydrolase-type esterase domain-containing protein</fullName>
    </recommendedName>
</protein>
<keyword evidence="1" id="KW-0732">Signal</keyword>
<evidence type="ECO:0000313" key="3">
    <source>
        <dbReference type="EMBL" id="ETT80911.1"/>
    </source>
</evidence>
<comment type="caution">
    <text evidence="3">The sequence shown here is derived from an EMBL/GenBank/DDBJ whole genome shotgun (WGS) entry which is preliminary data.</text>
</comment>
<dbReference type="Gene3D" id="3.40.50.1110">
    <property type="entry name" value="SGNH hydrolase"/>
    <property type="match status" value="1"/>
</dbReference>
<keyword evidence="4" id="KW-1185">Reference proteome</keyword>
<dbReference type="RefSeq" id="WP_038189986.1">
    <property type="nucleotide sequence ID" value="NZ_ASQA01000042.1"/>
</dbReference>